<dbReference type="GO" id="GO:0051276">
    <property type="term" value="P:chromosome organization"/>
    <property type="evidence" value="ECO:0007669"/>
    <property type="project" value="InterPro"/>
</dbReference>
<dbReference type="Proteomes" id="UP000190896">
    <property type="component" value="Unassembled WGS sequence"/>
</dbReference>
<dbReference type="PANTHER" id="PTHR41328:SF2">
    <property type="entry name" value="TERMINASE SMALL SUBUNIT"/>
    <property type="match status" value="1"/>
</dbReference>
<keyword evidence="4" id="KW-1185">Reference proteome</keyword>
<gene>
    <name evidence="3" type="ORF">BOW51_11800</name>
</gene>
<accession>A0A1T2KQH5</accession>
<evidence type="ECO:0000256" key="1">
    <source>
        <dbReference type="ARBA" id="ARBA00022612"/>
    </source>
</evidence>
<evidence type="ECO:0000313" key="3">
    <source>
        <dbReference type="EMBL" id="OOZ34946.1"/>
    </source>
</evidence>
<dbReference type="AlphaFoldDB" id="A0A1T2KQH5"/>
<evidence type="ECO:0000313" key="4">
    <source>
        <dbReference type="Proteomes" id="UP000190896"/>
    </source>
</evidence>
<name>A0A1T2KQH5_9GAMM</name>
<comment type="caution">
    <text evidence="3">The sequence shown here is derived from an EMBL/GenBank/DDBJ whole genome shotgun (WGS) entry which is preliminary data.</text>
</comment>
<reference evidence="3 4" key="1">
    <citation type="submission" date="2016-11" db="EMBL/GenBank/DDBJ databases">
        <title>Mixed transmission modes and dynamic genome evolution in an obligate animal-bacterial symbiosis.</title>
        <authorList>
            <person name="Russell S.L."/>
            <person name="Corbett-Detig R.B."/>
            <person name="Cavanaugh C.M."/>
        </authorList>
    </citation>
    <scope>NUCLEOTIDE SEQUENCE [LARGE SCALE GENOMIC DNA]</scope>
    <source>
        <strain evidence="3">Se-Cadez</strain>
    </source>
</reference>
<dbReference type="InterPro" id="IPR052404">
    <property type="entry name" value="SPP1-like_terminase"/>
</dbReference>
<dbReference type="InterPro" id="IPR038713">
    <property type="entry name" value="Terminase_Gp1_N_sf"/>
</dbReference>
<evidence type="ECO:0008006" key="5">
    <source>
        <dbReference type="Google" id="ProtNLM"/>
    </source>
</evidence>
<dbReference type="Gene3D" id="1.10.10.1400">
    <property type="entry name" value="Terminase, small subunit, N-terminal DNA-binding domain, HTH motif"/>
    <property type="match status" value="1"/>
</dbReference>
<dbReference type="EMBL" id="MPRJ01000101">
    <property type="protein sequence ID" value="OOZ34946.1"/>
    <property type="molecule type" value="Genomic_DNA"/>
</dbReference>
<organism evidence="3 4">
    <name type="scientific">Solemya velesiana gill symbiont</name>
    <dbReference type="NCBI Taxonomy" id="1918948"/>
    <lineage>
        <taxon>Bacteria</taxon>
        <taxon>Pseudomonadati</taxon>
        <taxon>Pseudomonadota</taxon>
        <taxon>Gammaproteobacteria</taxon>
        <taxon>sulfur-oxidizing symbionts</taxon>
    </lineage>
</organism>
<dbReference type="InterPro" id="IPR005335">
    <property type="entry name" value="Terminase_ssu"/>
</dbReference>
<dbReference type="PANTHER" id="PTHR41328">
    <property type="entry name" value="TERMINASE SMALL SUBUNIT-RELATED"/>
    <property type="match status" value="1"/>
</dbReference>
<dbReference type="Pfam" id="PF03592">
    <property type="entry name" value="Terminase_2"/>
    <property type="match status" value="1"/>
</dbReference>
<protein>
    <recommendedName>
        <fullName evidence="5">Terminase small subunit</fullName>
    </recommendedName>
</protein>
<dbReference type="RefSeq" id="WP_078488202.1">
    <property type="nucleotide sequence ID" value="NZ_MPRJ01000101.1"/>
</dbReference>
<keyword evidence="1" id="KW-1188">Viral release from host cell</keyword>
<sequence length="138" mass="15882">MSLSPRQIRFINEYLIDRNGTQAAIRAGYSRKTARQIATENLSKPHIRAVIDQKCRETEERLQVQRDDVLRGLLSAFMWAREQGQPMAMIAAMREVGKLLGYYDKPVEKPVLSSDLKELKRQYEAMTDEELLALVQGE</sequence>
<evidence type="ECO:0000256" key="2">
    <source>
        <dbReference type="ARBA" id="ARBA00023219"/>
    </source>
</evidence>
<proteinExistence type="predicted"/>
<keyword evidence="2" id="KW-0231">Viral genome packaging</keyword>
<dbReference type="OrthoDB" id="8227562at2"/>